<evidence type="ECO:0000256" key="3">
    <source>
        <dbReference type="ARBA" id="ARBA00022801"/>
    </source>
</evidence>
<dbReference type="CDD" id="cd08964">
    <property type="entry name" value="L-asparaginase_II"/>
    <property type="match status" value="1"/>
</dbReference>
<protein>
    <recommendedName>
        <fullName evidence="2">asparaginase</fullName>
        <ecNumber evidence="2">3.5.1.1</ecNumber>
    </recommendedName>
</protein>
<evidence type="ECO:0000313" key="10">
    <source>
        <dbReference type="Proteomes" id="UP001410795"/>
    </source>
</evidence>
<dbReference type="PIRSF" id="PIRSF500176">
    <property type="entry name" value="L_ASNase"/>
    <property type="match status" value="1"/>
</dbReference>
<dbReference type="InterPro" id="IPR027474">
    <property type="entry name" value="L-asparaginase_N"/>
</dbReference>
<dbReference type="PANTHER" id="PTHR11707">
    <property type="entry name" value="L-ASPARAGINASE"/>
    <property type="match status" value="1"/>
</dbReference>
<dbReference type="SMART" id="SM00870">
    <property type="entry name" value="Asparaginase"/>
    <property type="match status" value="1"/>
</dbReference>
<dbReference type="PRINTS" id="PR00139">
    <property type="entry name" value="ASNGLNASE"/>
</dbReference>
<accession>A0ABP7B5W4</accession>
<keyword evidence="10" id="KW-1185">Reference proteome</keyword>
<sequence>MSHVVLLGTGGTIASRDQAGGGARATDGSATLIAQLEGAADGSPEVRTVDVLSVNSFNLTLGHLRSIGDAVRAALAEPDALGVVVTHGTDTLEETAAYLAAVHADPRPVVLTGAQRAADRRDSDGPANLADAIRVAGAEESRSRGVLVSFSGEIHAALGIRKTHTIAPRPFSNTLGGPLGRMADDGPAFHLSPAAGIRVAQPGPAFDGMRVDIVLAYPGADGGLIDAAIAQGAAGVVVLGGGSGNPGREMTDAIARATAGGVVVALGTRTGAGPVQPVYGGGGAVDAVEAGAVPLGPLPATQARVLLAMLLSAHPAPEAAERLRALVSTL</sequence>
<organism evidence="9 10">
    <name type="scientific">Microbacterium marinilacus</name>
    <dbReference type="NCBI Taxonomy" id="415209"/>
    <lineage>
        <taxon>Bacteria</taxon>
        <taxon>Bacillati</taxon>
        <taxon>Actinomycetota</taxon>
        <taxon>Actinomycetes</taxon>
        <taxon>Micrococcales</taxon>
        <taxon>Microbacteriaceae</taxon>
        <taxon>Microbacterium</taxon>
    </lineage>
</organism>
<dbReference type="InterPro" id="IPR006034">
    <property type="entry name" value="Asparaginase/glutaminase-like"/>
</dbReference>
<dbReference type="RefSeq" id="WP_221859906.1">
    <property type="nucleotide sequence ID" value="NZ_BAAAYV010000004.1"/>
</dbReference>
<name>A0ABP7B5W4_9MICO</name>
<feature type="domain" description="Asparaginase/glutaminase C-terminal" evidence="8">
    <location>
        <begin position="210"/>
        <end position="322"/>
    </location>
</feature>
<dbReference type="InterPro" id="IPR037152">
    <property type="entry name" value="L-asparaginase_N_sf"/>
</dbReference>
<dbReference type="PANTHER" id="PTHR11707:SF28">
    <property type="entry name" value="60 KDA LYSOPHOSPHOLIPASE"/>
    <property type="match status" value="1"/>
</dbReference>
<dbReference type="InterPro" id="IPR027475">
    <property type="entry name" value="Asparaginase/glutaminase_AS2"/>
</dbReference>
<evidence type="ECO:0000256" key="2">
    <source>
        <dbReference type="ARBA" id="ARBA00012920"/>
    </source>
</evidence>
<dbReference type="PIRSF" id="PIRSF001220">
    <property type="entry name" value="L-ASNase_gatD"/>
    <property type="match status" value="1"/>
</dbReference>
<dbReference type="InterPro" id="IPR020827">
    <property type="entry name" value="Asparaginase/glutaminase_AS1"/>
</dbReference>
<comment type="caution">
    <text evidence="9">The sequence shown here is derived from an EMBL/GenBank/DDBJ whole genome shotgun (WGS) entry which is preliminary data.</text>
</comment>
<dbReference type="EC" id="3.5.1.1" evidence="2"/>
<evidence type="ECO:0000256" key="5">
    <source>
        <dbReference type="PROSITE-ProRule" id="PRU10099"/>
    </source>
</evidence>
<evidence type="ECO:0000259" key="7">
    <source>
        <dbReference type="Pfam" id="PF00710"/>
    </source>
</evidence>
<dbReference type="EMBL" id="BAAAYV010000004">
    <property type="protein sequence ID" value="GAA3649739.1"/>
    <property type="molecule type" value="Genomic_DNA"/>
</dbReference>
<dbReference type="PROSITE" id="PS00144">
    <property type="entry name" value="ASN_GLN_ASE_1"/>
    <property type="match status" value="1"/>
</dbReference>
<dbReference type="PROSITE" id="PS51732">
    <property type="entry name" value="ASN_GLN_ASE_3"/>
    <property type="match status" value="1"/>
</dbReference>
<dbReference type="Pfam" id="PF00710">
    <property type="entry name" value="Asparaginase"/>
    <property type="match status" value="1"/>
</dbReference>
<reference evidence="10" key="1">
    <citation type="journal article" date="2019" name="Int. J. Syst. Evol. Microbiol.">
        <title>The Global Catalogue of Microorganisms (GCM) 10K type strain sequencing project: providing services to taxonomists for standard genome sequencing and annotation.</title>
        <authorList>
            <consortium name="The Broad Institute Genomics Platform"/>
            <consortium name="The Broad Institute Genome Sequencing Center for Infectious Disease"/>
            <person name="Wu L."/>
            <person name="Ma J."/>
        </authorList>
    </citation>
    <scope>NUCLEOTIDE SEQUENCE [LARGE SCALE GENOMIC DNA]</scope>
    <source>
        <strain evidence="10">JCM 16546</strain>
    </source>
</reference>
<evidence type="ECO:0000259" key="8">
    <source>
        <dbReference type="Pfam" id="PF17763"/>
    </source>
</evidence>
<dbReference type="SFLD" id="SFLDS00057">
    <property type="entry name" value="Glutaminase/Asparaginase"/>
    <property type="match status" value="1"/>
</dbReference>
<evidence type="ECO:0000256" key="6">
    <source>
        <dbReference type="PROSITE-ProRule" id="PRU10100"/>
    </source>
</evidence>
<dbReference type="SUPFAM" id="SSF53774">
    <property type="entry name" value="Glutaminase/Asparaginase"/>
    <property type="match status" value="1"/>
</dbReference>
<dbReference type="Gene3D" id="3.40.50.40">
    <property type="match status" value="1"/>
</dbReference>
<dbReference type="Pfam" id="PF17763">
    <property type="entry name" value="Asparaginase_C"/>
    <property type="match status" value="1"/>
</dbReference>
<comment type="similarity">
    <text evidence="1">Belongs to the asparaginase 1 family.</text>
</comment>
<dbReference type="Gene3D" id="3.40.50.1170">
    <property type="entry name" value="L-asparaginase, N-terminal domain"/>
    <property type="match status" value="1"/>
</dbReference>
<dbReference type="Proteomes" id="UP001410795">
    <property type="component" value="Unassembled WGS sequence"/>
</dbReference>
<dbReference type="InterPro" id="IPR036152">
    <property type="entry name" value="Asp/glu_Ase-like_sf"/>
</dbReference>
<comment type="catalytic activity">
    <reaction evidence="4">
        <text>L-asparagine + H2O = L-aspartate + NH4(+)</text>
        <dbReference type="Rhea" id="RHEA:21016"/>
        <dbReference type="ChEBI" id="CHEBI:15377"/>
        <dbReference type="ChEBI" id="CHEBI:28938"/>
        <dbReference type="ChEBI" id="CHEBI:29991"/>
        <dbReference type="ChEBI" id="CHEBI:58048"/>
        <dbReference type="EC" id="3.5.1.1"/>
    </reaction>
</comment>
<keyword evidence="3" id="KW-0378">Hydrolase</keyword>
<dbReference type="InterPro" id="IPR027473">
    <property type="entry name" value="L-asparaginase_C"/>
</dbReference>
<gene>
    <name evidence="9" type="ORF">GCM10022202_06830</name>
</gene>
<dbReference type="PROSITE" id="PS00917">
    <property type="entry name" value="ASN_GLN_ASE_2"/>
    <property type="match status" value="1"/>
</dbReference>
<dbReference type="InterPro" id="IPR004550">
    <property type="entry name" value="AsnASE_II"/>
</dbReference>
<proteinExistence type="inferred from homology"/>
<feature type="domain" description="L-asparaginase N-terminal" evidence="7">
    <location>
        <begin position="3"/>
        <end position="190"/>
    </location>
</feature>
<dbReference type="InterPro" id="IPR040919">
    <property type="entry name" value="Asparaginase_C"/>
</dbReference>
<evidence type="ECO:0000256" key="4">
    <source>
        <dbReference type="ARBA" id="ARBA00049366"/>
    </source>
</evidence>
<evidence type="ECO:0000256" key="1">
    <source>
        <dbReference type="ARBA" id="ARBA00010518"/>
    </source>
</evidence>
<evidence type="ECO:0000313" key="9">
    <source>
        <dbReference type="EMBL" id="GAA3649739.1"/>
    </source>
</evidence>
<feature type="active site" evidence="5">
    <location>
        <position position="12"/>
    </location>
</feature>
<feature type="active site" evidence="6">
    <location>
        <position position="89"/>
    </location>
</feature>